<accession>A0AAV3P8U5</accession>
<dbReference type="Proteomes" id="UP001454036">
    <property type="component" value="Unassembled WGS sequence"/>
</dbReference>
<protein>
    <submittedName>
        <fullName evidence="1">Uncharacterized protein</fullName>
    </submittedName>
</protein>
<evidence type="ECO:0000313" key="2">
    <source>
        <dbReference type="Proteomes" id="UP001454036"/>
    </source>
</evidence>
<proteinExistence type="predicted"/>
<reference evidence="1 2" key="1">
    <citation type="submission" date="2024-01" db="EMBL/GenBank/DDBJ databases">
        <title>The complete chloroplast genome sequence of Lithospermum erythrorhizon: insights into the phylogenetic relationship among Boraginaceae species and the maternal lineages of purple gromwells.</title>
        <authorList>
            <person name="Okada T."/>
            <person name="Watanabe K."/>
        </authorList>
    </citation>
    <scope>NUCLEOTIDE SEQUENCE [LARGE SCALE GENOMIC DNA]</scope>
</reference>
<name>A0AAV3P8U5_LITER</name>
<gene>
    <name evidence="1" type="ORF">LIER_07580</name>
</gene>
<dbReference type="EMBL" id="BAABME010001175">
    <property type="protein sequence ID" value="GAA0148030.1"/>
    <property type="molecule type" value="Genomic_DNA"/>
</dbReference>
<dbReference type="AlphaFoldDB" id="A0AAV3P8U5"/>
<evidence type="ECO:0000313" key="1">
    <source>
        <dbReference type="EMBL" id="GAA0148030.1"/>
    </source>
</evidence>
<comment type="caution">
    <text evidence="1">The sequence shown here is derived from an EMBL/GenBank/DDBJ whole genome shotgun (WGS) entry which is preliminary data.</text>
</comment>
<keyword evidence="2" id="KW-1185">Reference proteome</keyword>
<organism evidence="1 2">
    <name type="scientific">Lithospermum erythrorhizon</name>
    <name type="common">Purple gromwell</name>
    <name type="synonym">Lithospermum officinale var. erythrorhizon</name>
    <dbReference type="NCBI Taxonomy" id="34254"/>
    <lineage>
        <taxon>Eukaryota</taxon>
        <taxon>Viridiplantae</taxon>
        <taxon>Streptophyta</taxon>
        <taxon>Embryophyta</taxon>
        <taxon>Tracheophyta</taxon>
        <taxon>Spermatophyta</taxon>
        <taxon>Magnoliopsida</taxon>
        <taxon>eudicotyledons</taxon>
        <taxon>Gunneridae</taxon>
        <taxon>Pentapetalae</taxon>
        <taxon>asterids</taxon>
        <taxon>lamiids</taxon>
        <taxon>Boraginales</taxon>
        <taxon>Boraginaceae</taxon>
        <taxon>Boraginoideae</taxon>
        <taxon>Lithospermeae</taxon>
        <taxon>Lithospermum</taxon>
    </lineage>
</organism>
<sequence length="76" mass="8254">MYSIGKQSPPANHFAPKELSLSMQCGSPGGIHVSAPLFVGFSSYEALVEYPSRDGYDATDFREKIKLFIAGLDPLC</sequence>